<keyword evidence="7" id="KW-1185">Reference proteome</keyword>
<comment type="similarity">
    <text evidence="4">Belongs to the adenylate kinase family.</text>
</comment>
<dbReference type="InterPro" id="IPR007862">
    <property type="entry name" value="Adenylate_kinase_lid-dom"/>
</dbReference>
<comment type="caution">
    <text evidence="6">The sequence shown here is derived from an EMBL/GenBank/DDBJ whole genome shotgun (WGS) entry which is preliminary data.</text>
</comment>
<sequence>MLYRCQYTDAPKLITPSIYDHTYDCDTISKPVDWLMLCACMQTDVVSGRFLFLFLFVSVYYDVVCDFGVKVKQYVNKGHLVPDELMISLMTSELRLLENNNWILDGFPRTKEQAEEIFAKEPIDAALNLIVPFEIIIERVKGRWIHERSGRIYNMEYSPPKVMGKDDVTGEDLIQRPDDQPEAVRKRLQIYADSINPVLEFYRKEGILKDFRGKTSNEIWPHVYNFLKNYMVPKAELHEQVN</sequence>
<dbReference type="Proteomes" id="UP000502823">
    <property type="component" value="Unassembled WGS sequence"/>
</dbReference>
<dbReference type="CDD" id="cd01428">
    <property type="entry name" value="ADK"/>
    <property type="match status" value="1"/>
</dbReference>
<dbReference type="InterPro" id="IPR027417">
    <property type="entry name" value="P-loop_NTPase"/>
</dbReference>
<dbReference type="PRINTS" id="PR00094">
    <property type="entry name" value="ADENYLTKNASE"/>
</dbReference>
<evidence type="ECO:0000256" key="1">
    <source>
        <dbReference type="ARBA" id="ARBA00022679"/>
    </source>
</evidence>
<evidence type="ECO:0000256" key="4">
    <source>
        <dbReference type="RuleBase" id="RU003330"/>
    </source>
</evidence>
<feature type="domain" description="Adenylate kinase active site lid" evidence="5">
    <location>
        <begin position="143"/>
        <end position="178"/>
    </location>
</feature>
<organism evidence="6 7">
    <name type="scientific">Coptotermes formosanus</name>
    <name type="common">Formosan subterranean termite</name>
    <dbReference type="NCBI Taxonomy" id="36987"/>
    <lineage>
        <taxon>Eukaryota</taxon>
        <taxon>Metazoa</taxon>
        <taxon>Ecdysozoa</taxon>
        <taxon>Arthropoda</taxon>
        <taxon>Hexapoda</taxon>
        <taxon>Insecta</taxon>
        <taxon>Pterygota</taxon>
        <taxon>Neoptera</taxon>
        <taxon>Polyneoptera</taxon>
        <taxon>Dictyoptera</taxon>
        <taxon>Blattodea</taxon>
        <taxon>Blattoidea</taxon>
        <taxon>Termitoidae</taxon>
        <taxon>Rhinotermitidae</taxon>
        <taxon>Coptotermes</taxon>
    </lineage>
</organism>
<evidence type="ECO:0000256" key="3">
    <source>
        <dbReference type="ARBA" id="ARBA00022777"/>
    </source>
</evidence>
<dbReference type="Gene3D" id="3.40.50.300">
    <property type="entry name" value="P-loop containing nucleotide triphosphate hydrolases"/>
    <property type="match status" value="1"/>
</dbReference>
<keyword evidence="3 4" id="KW-0418">Kinase</keyword>
<dbReference type="EMBL" id="BLKM01000900">
    <property type="protein sequence ID" value="GFG39472.1"/>
    <property type="molecule type" value="Genomic_DNA"/>
</dbReference>
<dbReference type="OrthoDB" id="439792at2759"/>
<proteinExistence type="inferred from homology"/>
<evidence type="ECO:0000256" key="2">
    <source>
        <dbReference type="ARBA" id="ARBA00022741"/>
    </source>
</evidence>
<dbReference type="SUPFAM" id="SSF52540">
    <property type="entry name" value="P-loop containing nucleoside triphosphate hydrolases"/>
    <property type="match status" value="1"/>
</dbReference>
<dbReference type="Pfam" id="PF05191">
    <property type="entry name" value="ADK_lid"/>
    <property type="match status" value="1"/>
</dbReference>
<dbReference type="FunCoup" id="A0A6L2Q7J5">
    <property type="interactions" value="792"/>
</dbReference>
<evidence type="ECO:0000313" key="6">
    <source>
        <dbReference type="EMBL" id="GFG39472.1"/>
    </source>
</evidence>
<dbReference type="InParanoid" id="A0A6L2Q7J5"/>
<gene>
    <name evidence="6" type="ORF">Cfor_08421</name>
</gene>
<dbReference type="AlphaFoldDB" id="A0A6L2Q7J5"/>
<name>A0A6L2Q7J5_COPFO</name>
<dbReference type="Pfam" id="PF00406">
    <property type="entry name" value="ADK"/>
    <property type="match status" value="1"/>
</dbReference>
<dbReference type="PROSITE" id="PS00113">
    <property type="entry name" value="ADENYLATE_KINASE"/>
    <property type="match status" value="1"/>
</dbReference>
<evidence type="ECO:0000259" key="5">
    <source>
        <dbReference type="Pfam" id="PF05191"/>
    </source>
</evidence>
<dbReference type="GO" id="GO:0005524">
    <property type="term" value="F:ATP binding"/>
    <property type="evidence" value="ECO:0007669"/>
    <property type="project" value="InterPro"/>
</dbReference>
<dbReference type="PANTHER" id="PTHR23359">
    <property type="entry name" value="NUCLEOTIDE KINASE"/>
    <property type="match status" value="1"/>
</dbReference>
<accession>A0A6L2Q7J5</accession>
<dbReference type="HAMAP" id="MF_00235">
    <property type="entry name" value="Adenylate_kinase_Adk"/>
    <property type="match status" value="1"/>
</dbReference>
<protein>
    <recommendedName>
        <fullName evidence="5">Adenylate kinase active site lid domain-containing protein</fullName>
    </recommendedName>
</protein>
<dbReference type="InterPro" id="IPR033690">
    <property type="entry name" value="Adenylat_kinase_CS"/>
</dbReference>
<keyword evidence="2" id="KW-0547">Nucleotide-binding</keyword>
<dbReference type="GO" id="GO:0004017">
    <property type="term" value="F:AMP kinase activity"/>
    <property type="evidence" value="ECO:0007669"/>
    <property type="project" value="InterPro"/>
</dbReference>
<evidence type="ECO:0000313" key="7">
    <source>
        <dbReference type="Proteomes" id="UP000502823"/>
    </source>
</evidence>
<dbReference type="InterPro" id="IPR000850">
    <property type="entry name" value="Adenylat/UMP-CMP_kin"/>
</dbReference>
<reference evidence="7" key="1">
    <citation type="submission" date="2020-01" db="EMBL/GenBank/DDBJ databases">
        <title>Draft genome sequence of the Termite Coptotermes fromosanus.</title>
        <authorList>
            <person name="Itakura S."/>
            <person name="Yosikawa Y."/>
            <person name="Umezawa K."/>
        </authorList>
    </citation>
    <scope>NUCLEOTIDE SEQUENCE [LARGE SCALE GENOMIC DNA]</scope>
</reference>
<keyword evidence="1 4" id="KW-0808">Transferase</keyword>